<feature type="domain" description="Copper amine oxidase catalytic" evidence="11">
    <location>
        <begin position="540"/>
        <end position="957"/>
    </location>
</feature>
<dbReference type="EnsemblMetazoa" id="G17132.5">
    <property type="protein sequence ID" value="G17132.5:cds"/>
    <property type="gene ID" value="G17132"/>
</dbReference>
<keyword evidence="10" id="KW-0472">Membrane</keyword>
<dbReference type="InterPro" id="IPR000269">
    <property type="entry name" value="Cu_amine_oxidase"/>
</dbReference>
<feature type="region of interest" description="Disordered" evidence="9">
    <location>
        <begin position="127"/>
        <end position="253"/>
    </location>
</feature>
<keyword evidence="5 8" id="KW-0186">Copper</keyword>
<dbReference type="EC" id="1.4.3.-" evidence="8"/>
<dbReference type="GO" id="GO:0008131">
    <property type="term" value="F:primary methylamine oxidase activity"/>
    <property type="evidence" value="ECO:0007669"/>
    <property type="project" value="InterPro"/>
</dbReference>
<evidence type="ECO:0000256" key="4">
    <source>
        <dbReference type="ARBA" id="ARBA00023002"/>
    </source>
</evidence>
<reference evidence="12" key="1">
    <citation type="submission" date="2022-08" db="UniProtKB">
        <authorList>
            <consortium name="EnsemblMetazoa"/>
        </authorList>
    </citation>
    <scope>IDENTIFICATION</scope>
    <source>
        <strain evidence="12">05x7-T-G4-1.051#20</strain>
    </source>
</reference>
<sequence length="992" mass="111771">MPNSNGSDRKLREQITQVEQPTNVKTMDEDRRQALGKKCFSPQLGDPHSSNLHPIQGMDQTSSNNHQSGNMASDFYSFSPENTTKKKTKAVRITICAQVTGVALFCLGLVVGLLIGIYGFNGVNKNESGHSSPTQSKVVGQNENRQTKPVDTHDHRHSHVSRKPQTVSPPTLGSHGHSPSPVDSHGHDHGSLDSHGHSHGPLDFHGHGPVDTHDHGHHHPHPSSENILDSPNVEATLPSTDTGLGKEPVSAPEDELQCTPCKWTHPVDEVTKPELFSPINSTEMVKARDALYRAGIITVKPGQELALNESYVQSMYLFPPEKVKALAYLDHDGPFPGRYVTAMVVEGAKKEPQLMKYKIGPLEGDVENMMISPLLKPYEVPFSNRPYDTVETREVILTVMSELYRINSMMEECFDSRTPYKDMSVMPNGPFMHNGERTSRWTAGLRGLGDKDFDFLNVLPLNGLIYHGGQDPSKWRVYDIFYLNQGPFDSVNELYEAYNSSQLVVVHYPEGTREWIKRNTFPKRNLYQPIRPHSGRLGANTVEPTGPRYRLKGHTISWLGWEFSVTTSQHRGPAVFNVKFKGERVVYENALNDIGLLYSADGSGQDSIFYTDSTFGLGESKTAISDIDCPAHASYIKSVMWSPTAMRGSELLTICIFEVDAQEPLYRHKGDDIEVGMRNRYLVARYPTQLGNYDYLIDFQFHMDGKIVTTATATGFIQASYYNFNSQFVNPNNPGQTPFGYKVSNDIIGPIHDHTFAFKVDLDVVSEENDFQLIHWKYGNVMDALKTVKKENITFPGYFFHNQTRYVEWEHVKNERALDIDSKNPKFWTFVNNNKPNYWGVSRGYRLVPMHSGTQNIQDDHPEAQHLSFTQHHLTVTKRKENEQYVKPIYNPGNTKDPEPSRKYVENMVDGESIENTDIVAWVALGFLHIPTAEDVPMTTKVTSGFTLKPFNFFDKTAVFDIPSHAVGVNKTKYDEEPAELPCQFIPFSVQG</sequence>
<feature type="transmembrane region" description="Helical" evidence="10">
    <location>
        <begin position="95"/>
        <end position="120"/>
    </location>
</feature>
<evidence type="ECO:0000256" key="9">
    <source>
        <dbReference type="SAM" id="MobiDB-lite"/>
    </source>
</evidence>
<dbReference type="AlphaFoldDB" id="A0A8W8J5D8"/>
<keyword evidence="13" id="KW-1185">Reference proteome</keyword>
<evidence type="ECO:0000256" key="5">
    <source>
        <dbReference type="ARBA" id="ARBA00023008"/>
    </source>
</evidence>
<accession>A0A8W8J5D8</accession>
<dbReference type="Gene3D" id="3.10.450.40">
    <property type="match status" value="2"/>
</dbReference>
<keyword evidence="4 8" id="KW-0560">Oxidoreductase</keyword>
<dbReference type="InterPro" id="IPR016182">
    <property type="entry name" value="Cu_amine_oxidase_N-reg"/>
</dbReference>
<dbReference type="PRINTS" id="PR00766">
    <property type="entry name" value="CUDAOXIDASE"/>
</dbReference>
<evidence type="ECO:0000313" key="12">
    <source>
        <dbReference type="EnsemblMetazoa" id="G17132.5:cds"/>
    </source>
</evidence>
<evidence type="ECO:0000256" key="6">
    <source>
        <dbReference type="PIRSR" id="PIRSR600269-50"/>
    </source>
</evidence>
<feature type="compositionally biased region" description="Basic and acidic residues" evidence="9">
    <location>
        <begin position="184"/>
        <end position="214"/>
    </location>
</feature>
<comment type="cofactor">
    <cofactor evidence="8">
        <name>Cu cation</name>
        <dbReference type="ChEBI" id="CHEBI:23378"/>
    </cofactor>
    <text evidence="8">Contains 1 topaquinone per subunit.</text>
</comment>
<dbReference type="InterPro" id="IPR015798">
    <property type="entry name" value="Cu_amine_oxidase_C"/>
</dbReference>
<evidence type="ECO:0000259" key="11">
    <source>
        <dbReference type="Pfam" id="PF01179"/>
    </source>
</evidence>
<evidence type="ECO:0000256" key="8">
    <source>
        <dbReference type="RuleBase" id="RU000672"/>
    </source>
</evidence>
<evidence type="ECO:0000256" key="2">
    <source>
        <dbReference type="ARBA" id="ARBA00022723"/>
    </source>
</evidence>
<feature type="compositionally biased region" description="Basic and acidic residues" evidence="9">
    <location>
        <begin position="145"/>
        <end position="154"/>
    </location>
</feature>
<feature type="compositionally biased region" description="Polar residues" evidence="9">
    <location>
        <begin position="48"/>
        <end position="71"/>
    </location>
</feature>
<dbReference type="Proteomes" id="UP000005408">
    <property type="component" value="Unassembled WGS sequence"/>
</dbReference>
<keyword evidence="3 6" id="KW-0801">TPQ</keyword>
<dbReference type="PANTHER" id="PTHR10638:SF20">
    <property type="entry name" value="AMINE OXIDASE"/>
    <property type="match status" value="1"/>
</dbReference>
<dbReference type="GO" id="GO:0048038">
    <property type="term" value="F:quinone binding"/>
    <property type="evidence" value="ECO:0007669"/>
    <property type="project" value="InterPro"/>
</dbReference>
<dbReference type="Gene3D" id="2.70.98.20">
    <property type="entry name" value="Copper amine oxidase, catalytic domain"/>
    <property type="match status" value="1"/>
</dbReference>
<comment type="PTM">
    <text evidence="7 8">Topaquinone (TPQ) is generated by copper-dependent autoxidation of a specific tyrosyl residue.</text>
</comment>
<organism evidence="12 13">
    <name type="scientific">Magallana gigas</name>
    <name type="common">Pacific oyster</name>
    <name type="synonym">Crassostrea gigas</name>
    <dbReference type="NCBI Taxonomy" id="29159"/>
    <lineage>
        <taxon>Eukaryota</taxon>
        <taxon>Metazoa</taxon>
        <taxon>Spiralia</taxon>
        <taxon>Lophotrochozoa</taxon>
        <taxon>Mollusca</taxon>
        <taxon>Bivalvia</taxon>
        <taxon>Autobranchia</taxon>
        <taxon>Pteriomorphia</taxon>
        <taxon>Ostreida</taxon>
        <taxon>Ostreoidea</taxon>
        <taxon>Ostreidae</taxon>
        <taxon>Magallana</taxon>
    </lineage>
</organism>
<dbReference type="PANTHER" id="PTHR10638">
    <property type="entry name" value="COPPER AMINE OXIDASE"/>
    <property type="match status" value="1"/>
</dbReference>
<keyword evidence="10" id="KW-0812">Transmembrane</keyword>
<protein>
    <recommendedName>
        <fullName evidence="8">Amine oxidase</fullName>
        <ecNumber evidence="8">1.4.3.-</ecNumber>
    </recommendedName>
</protein>
<evidence type="ECO:0000256" key="10">
    <source>
        <dbReference type="SAM" id="Phobius"/>
    </source>
</evidence>
<comment type="similarity">
    <text evidence="1 8">Belongs to the copper/topaquinone oxidase family.</text>
</comment>
<dbReference type="GO" id="GO:0005507">
    <property type="term" value="F:copper ion binding"/>
    <property type="evidence" value="ECO:0007669"/>
    <property type="project" value="InterPro"/>
</dbReference>
<feature type="active site" description="Schiff-base intermediate with substrate; via topaquinone" evidence="6">
    <location>
        <position position="693"/>
    </location>
</feature>
<dbReference type="GO" id="GO:0009308">
    <property type="term" value="P:amine metabolic process"/>
    <property type="evidence" value="ECO:0007669"/>
    <property type="project" value="UniProtKB-UniRule"/>
</dbReference>
<dbReference type="SUPFAM" id="SSF54416">
    <property type="entry name" value="Amine oxidase N-terminal region"/>
    <property type="match status" value="2"/>
</dbReference>
<dbReference type="GO" id="GO:0005886">
    <property type="term" value="C:plasma membrane"/>
    <property type="evidence" value="ECO:0007669"/>
    <property type="project" value="TreeGrafter"/>
</dbReference>
<keyword evidence="10" id="KW-1133">Transmembrane helix</keyword>
<feature type="modified residue" description="2',4',5'-topaquinone" evidence="7">
    <location>
        <position position="693"/>
    </location>
</feature>
<evidence type="ECO:0000313" key="13">
    <source>
        <dbReference type="Proteomes" id="UP000005408"/>
    </source>
</evidence>
<keyword evidence="2 8" id="KW-0479">Metal-binding</keyword>
<evidence type="ECO:0000256" key="3">
    <source>
        <dbReference type="ARBA" id="ARBA00022772"/>
    </source>
</evidence>
<feature type="compositionally biased region" description="Polar residues" evidence="9">
    <location>
        <begin position="127"/>
        <end position="144"/>
    </location>
</feature>
<dbReference type="Pfam" id="PF01179">
    <property type="entry name" value="Cu_amine_oxid"/>
    <property type="match status" value="1"/>
</dbReference>
<dbReference type="InterPro" id="IPR036460">
    <property type="entry name" value="Cu_amine_oxidase_C_sf"/>
</dbReference>
<evidence type="ECO:0000256" key="7">
    <source>
        <dbReference type="PIRSR" id="PIRSR600269-51"/>
    </source>
</evidence>
<feature type="region of interest" description="Disordered" evidence="9">
    <location>
        <begin position="40"/>
        <end position="73"/>
    </location>
</feature>
<feature type="active site" description="Proton acceptor" evidence="6">
    <location>
        <position position="612"/>
    </location>
</feature>
<name>A0A8W8J5D8_MAGGI</name>
<dbReference type="SUPFAM" id="SSF49998">
    <property type="entry name" value="Amine oxidase catalytic domain"/>
    <property type="match status" value="1"/>
</dbReference>
<proteinExistence type="inferred from homology"/>
<evidence type="ECO:0000256" key="1">
    <source>
        <dbReference type="ARBA" id="ARBA00007983"/>
    </source>
</evidence>